<evidence type="ECO:0000313" key="1">
    <source>
        <dbReference type="EMBL" id="CRZ11861.1"/>
    </source>
</evidence>
<feature type="non-terminal residue" evidence="1">
    <location>
        <position position="119"/>
    </location>
</feature>
<sequence length="119" mass="14058">MVFLRLLRQILSALKIRTDEHVVAVFIGEGCECEVRRSRRLFRKSWTIRGRRKPDQGMMCFGAKDTWQLFEVLKMFIDPRLPAFAHLISLPSGTHILEEPYDHNRHSLRAIVRHVGRKY</sequence>
<protein>
    <submittedName>
        <fullName evidence="1">Uncharacterized protein</fullName>
    </submittedName>
</protein>
<accession>A0A0H5RDM9</accession>
<proteinExistence type="predicted"/>
<dbReference type="AlphaFoldDB" id="A0A0H5RDM9"/>
<dbReference type="EMBL" id="HACM01011419">
    <property type="protein sequence ID" value="CRZ11861.1"/>
    <property type="molecule type" value="Transcribed_RNA"/>
</dbReference>
<organism evidence="1">
    <name type="scientific">Spongospora subterranea</name>
    <dbReference type="NCBI Taxonomy" id="70186"/>
    <lineage>
        <taxon>Eukaryota</taxon>
        <taxon>Sar</taxon>
        <taxon>Rhizaria</taxon>
        <taxon>Endomyxa</taxon>
        <taxon>Phytomyxea</taxon>
        <taxon>Plasmodiophorida</taxon>
        <taxon>Plasmodiophoridae</taxon>
        <taxon>Spongospora</taxon>
    </lineage>
</organism>
<name>A0A0H5RDM9_9EUKA</name>
<reference evidence="1" key="1">
    <citation type="submission" date="2015-04" db="EMBL/GenBank/DDBJ databases">
        <title>The genome sequence of the plant pathogenic Rhizarian Plasmodiophora brassicae reveals insights in its biotrophic life cycle and the origin of chitin synthesis.</title>
        <authorList>
            <person name="Schwelm A."/>
            <person name="Fogelqvist J."/>
            <person name="Knaust A."/>
            <person name="Julke S."/>
            <person name="Lilja T."/>
            <person name="Dhandapani V."/>
            <person name="Bonilla-Rosso G."/>
            <person name="Karlsson M."/>
            <person name="Shevchenko A."/>
            <person name="Choi S.R."/>
            <person name="Kim H.G."/>
            <person name="Park J.Y."/>
            <person name="Lim Y.P."/>
            <person name="Ludwig-Muller J."/>
            <person name="Dixelius C."/>
        </authorList>
    </citation>
    <scope>NUCLEOTIDE SEQUENCE</scope>
    <source>
        <tissue evidence="1">Potato root galls</tissue>
    </source>
</reference>